<reference evidence="1" key="2">
    <citation type="submission" date="2021-04" db="EMBL/GenBank/DDBJ databases">
        <authorList>
            <person name="Gilroy R."/>
        </authorList>
    </citation>
    <scope>NUCLEOTIDE SEQUENCE</scope>
    <source>
        <strain evidence="1">B5_2728</strain>
    </source>
</reference>
<protein>
    <submittedName>
        <fullName evidence="1">DUF1015 domain-containing protein</fullName>
    </submittedName>
</protein>
<reference evidence="1" key="1">
    <citation type="journal article" date="2021" name="PeerJ">
        <title>Extensive microbial diversity within the chicken gut microbiome revealed by metagenomics and culture.</title>
        <authorList>
            <person name="Gilroy R."/>
            <person name="Ravi A."/>
            <person name="Getino M."/>
            <person name="Pursley I."/>
            <person name="Horton D.L."/>
            <person name="Alikhan N.F."/>
            <person name="Baker D."/>
            <person name="Gharbi K."/>
            <person name="Hall N."/>
            <person name="Watson M."/>
            <person name="Adriaenssens E.M."/>
            <person name="Foster-Nyarko E."/>
            <person name="Jarju S."/>
            <person name="Secka A."/>
            <person name="Antonio M."/>
            <person name="Oren A."/>
            <person name="Chaudhuri R.R."/>
            <person name="La Ragione R."/>
            <person name="Hildebrand F."/>
            <person name="Pallen M.J."/>
        </authorList>
    </citation>
    <scope>NUCLEOTIDE SEQUENCE</scope>
    <source>
        <strain evidence="1">B5_2728</strain>
    </source>
</reference>
<comment type="caution">
    <text evidence="1">The sequence shown here is derived from an EMBL/GenBank/DDBJ whole genome shotgun (WGS) entry which is preliminary data.</text>
</comment>
<accession>A0A948T2X7</accession>
<dbReference type="EMBL" id="JAHLFP010000047">
    <property type="protein sequence ID" value="MBU3806387.1"/>
    <property type="molecule type" value="Genomic_DNA"/>
</dbReference>
<gene>
    <name evidence="1" type="ORF">H9882_05790</name>
</gene>
<evidence type="ECO:0000313" key="2">
    <source>
        <dbReference type="Proteomes" id="UP000713596"/>
    </source>
</evidence>
<dbReference type="InterPro" id="IPR008323">
    <property type="entry name" value="UCP033563"/>
</dbReference>
<dbReference type="Pfam" id="PF06245">
    <property type="entry name" value="DUF1015"/>
    <property type="match status" value="1"/>
</dbReference>
<dbReference type="PANTHER" id="PTHR36454">
    <property type="entry name" value="LMO2823 PROTEIN"/>
    <property type="match status" value="1"/>
</dbReference>
<name>A0A948T2X7_9FIRM</name>
<proteinExistence type="predicted"/>
<organism evidence="1 2">
    <name type="scientific">Candidatus Allofournierella pullistercoris</name>
    <dbReference type="NCBI Taxonomy" id="2838597"/>
    <lineage>
        <taxon>Bacteria</taxon>
        <taxon>Bacillati</taxon>
        <taxon>Bacillota</taxon>
        <taxon>Clostridia</taxon>
        <taxon>Eubacteriales</taxon>
        <taxon>Oscillospiraceae</taxon>
        <taxon>Allofournierella</taxon>
    </lineage>
</organism>
<dbReference type="PANTHER" id="PTHR36454:SF1">
    <property type="entry name" value="DUF1015 DOMAIN-CONTAINING PROTEIN"/>
    <property type="match status" value="1"/>
</dbReference>
<sequence length="435" mass="49676">MSQYAKPIEMMLPSKEVNLQQWAVVACDQYTSQPEYWQQVEEQVGQAPSTLRLILPEYQLEQPGIEEKIQTIHSRMEAYQKEGVLAQFGAGIMVVERQLDGTNQRRYGLVMGFDLEAYDYQEGSISAIRPTERTVQERIPSRMAVRKGASLELPHILLLMDDPEDKILGLARKQVEGQPACYSTPLMQKGGAVTGWWIPAGEKTQPIEDALQELADRKRFEERYGVDASCPMVVFATGDGNHSMAAAKANWEQIRATLSEEERQIHPARWVLAELVNLNEESLEMEPIHRLACGVSLEVFQQKAQEFFARNQMKVSFTDAPVQPEQGWEMELFYEKEQLWMQLEGETWALPVAAIQAFLDDLSGQLDYKLDYIHGRDTLCQLSEKSEHLGILLPDFEKKQLFAGVVKDGVLPRKTFSMGRANDKRFYLECRRILP</sequence>
<dbReference type="Proteomes" id="UP000713596">
    <property type="component" value="Unassembled WGS sequence"/>
</dbReference>
<evidence type="ECO:0000313" key="1">
    <source>
        <dbReference type="EMBL" id="MBU3806387.1"/>
    </source>
</evidence>
<dbReference type="PROSITE" id="PS51257">
    <property type="entry name" value="PROKAR_LIPOPROTEIN"/>
    <property type="match status" value="1"/>
</dbReference>
<dbReference type="AlphaFoldDB" id="A0A948T2X7"/>